<dbReference type="PROSITE" id="PS51746">
    <property type="entry name" value="PPM_2"/>
    <property type="match status" value="1"/>
</dbReference>
<evidence type="ECO:0000256" key="1">
    <source>
        <dbReference type="SAM" id="MobiDB-lite"/>
    </source>
</evidence>
<dbReference type="SMART" id="SM00331">
    <property type="entry name" value="PP2C_SIG"/>
    <property type="match status" value="1"/>
</dbReference>
<dbReference type="PANTHER" id="PTHR13832:SF860">
    <property type="entry name" value="PROTEIN PHOSPHATASE PHPP"/>
    <property type="match status" value="1"/>
</dbReference>
<evidence type="ECO:0000313" key="3">
    <source>
        <dbReference type="EMBL" id="AGX86857.1"/>
    </source>
</evidence>
<gene>
    <name evidence="3" type="ORF">Cenrod_0751</name>
</gene>
<dbReference type="CDD" id="cd00143">
    <property type="entry name" value="PP2Cc"/>
    <property type="match status" value="1"/>
</dbReference>
<feature type="region of interest" description="Disordered" evidence="1">
    <location>
        <begin position="301"/>
        <end position="333"/>
    </location>
</feature>
<sequence>MRFSVFQVSRKGGRSNNEDRMGYCYTRDSAVFVLADGMGGHPQGEVAAQLALESIVELFQKTAVPRIEDVPVFLADALMTAHRQILGYADKRGMSDSPRTTVVVAVIQSGHVWWTHCGDSRLYWVRQGDLLTRTRDHSFVEQTNIHPAATVDPRRINRNALFTCLGSPTKPVFQIGPSMPLQQGDKLMLCSDGLWSSLSEAEIISELTCKAVDHAVPDMVELALRKAGDKSDNVTCIGFAWEMPDSPEVTPSESPATSTSDGMFASTVQSTWVDIPHADDLDDAAIERSITEINAAIRRSAEKKHDLKIDSKADSQTDPKAAPQAESLPMQPR</sequence>
<dbReference type="InterPro" id="IPR015655">
    <property type="entry name" value="PP2C"/>
</dbReference>
<dbReference type="PANTHER" id="PTHR13832">
    <property type="entry name" value="PROTEIN PHOSPHATASE 2C"/>
    <property type="match status" value="1"/>
</dbReference>
<dbReference type="PROSITE" id="PS50817">
    <property type="entry name" value="INTEIN_N_TER"/>
    <property type="match status" value="1"/>
</dbReference>
<dbReference type="GO" id="GO:0004722">
    <property type="term" value="F:protein serine/threonine phosphatase activity"/>
    <property type="evidence" value="ECO:0007669"/>
    <property type="project" value="InterPro"/>
</dbReference>
<dbReference type="AlphaFoldDB" id="U5N682"/>
<dbReference type="PATRIC" id="fig|946483.4.peg.751"/>
<reference evidence="3 4" key="1">
    <citation type="journal article" date="2013" name="Genome Biol.">
        <title>Genomic analysis reveals key aspects of prokaryotic symbiosis in the phototrophic consortium "Chlorochromatium aggregatum".</title>
        <authorList>
            <person name="Liu Z."/>
            <person name="Muller J."/>
            <person name="Li T."/>
            <person name="Alvey R.M."/>
            <person name="Vogl K."/>
            <person name="Frigaard N.U."/>
            <person name="Rockwell N.C."/>
            <person name="Boyd E.S."/>
            <person name="Tomsho L.P."/>
            <person name="Schuster S.C."/>
            <person name="Henke P."/>
            <person name="Rohde M."/>
            <person name="Overmann J."/>
            <person name="Bryant D.A."/>
        </authorList>
    </citation>
    <scope>NUCLEOTIDE SEQUENCE [LARGE SCALE GENOMIC DNA]</scope>
    <source>
        <strain evidence="3">CR</strain>
    </source>
</reference>
<dbReference type="Pfam" id="PF13672">
    <property type="entry name" value="PP2C_2"/>
    <property type="match status" value="1"/>
</dbReference>
<dbReference type="eggNOG" id="COG0631">
    <property type="taxonomic scope" value="Bacteria"/>
</dbReference>
<dbReference type="SUPFAM" id="SSF81606">
    <property type="entry name" value="PP2C-like"/>
    <property type="match status" value="1"/>
</dbReference>
<dbReference type="GO" id="GO:0016539">
    <property type="term" value="P:intein-mediated protein splicing"/>
    <property type="evidence" value="ECO:0007669"/>
    <property type="project" value="InterPro"/>
</dbReference>
<accession>U5N682</accession>
<dbReference type="OrthoDB" id="9801841at2"/>
<keyword evidence="4" id="KW-1185">Reference proteome</keyword>
<dbReference type="EMBL" id="CP004885">
    <property type="protein sequence ID" value="AGX86857.1"/>
    <property type="molecule type" value="Genomic_DNA"/>
</dbReference>
<dbReference type="InterPro" id="IPR006141">
    <property type="entry name" value="Intein_N"/>
</dbReference>
<dbReference type="Gene3D" id="3.60.40.10">
    <property type="entry name" value="PPM-type phosphatase domain"/>
    <property type="match status" value="1"/>
</dbReference>
<feature type="domain" description="PPM-type phosphatase" evidence="2">
    <location>
        <begin position="2"/>
        <end position="241"/>
    </location>
</feature>
<dbReference type="SMART" id="SM00332">
    <property type="entry name" value="PP2Cc"/>
    <property type="match status" value="1"/>
</dbReference>
<feature type="compositionally biased region" description="Basic and acidic residues" evidence="1">
    <location>
        <begin position="301"/>
        <end position="317"/>
    </location>
</feature>
<evidence type="ECO:0000313" key="4">
    <source>
        <dbReference type="Proteomes" id="UP000017184"/>
    </source>
</evidence>
<dbReference type="HOGENOM" id="CLU_034545_5_0_4"/>
<dbReference type="InterPro" id="IPR036457">
    <property type="entry name" value="PPM-type-like_dom_sf"/>
</dbReference>
<dbReference type="KEGG" id="cbx:Cenrod_0751"/>
<dbReference type="Proteomes" id="UP000017184">
    <property type="component" value="Chromosome"/>
</dbReference>
<name>U5N682_9BURK</name>
<dbReference type="InterPro" id="IPR001932">
    <property type="entry name" value="PPM-type_phosphatase-like_dom"/>
</dbReference>
<evidence type="ECO:0000259" key="2">
    <source>
        <dbReference type="PROSITE" id="PS51746"/>
    </source>
</evidence>
<protein>
    <submittedName>
        <fullName evidence="3">Serine/threonine protein phosphatase</fullName>
    </submittedName>
</protein>
<proteinExistence type="predicted"/>
<dbReference type="STRING" id="946483.Cenrod_0751"/>
<organism evidence="3 4">
    <name type="scientific">Candidatus Symbiobacter mobilis CR</name>
    <dbReference type="NCBI Taxonomy" id="946483"/>
    <lineage>
        <taxon>Bacteria</taxon>
        <taxon>Pseudomonadati</taxon>
        <taxon>Pseudomonadota</taxon>
        <taxon>Betaproteobacteria</taxon>
        <taxon>Burkholderiales</taxon>
        <taxon>Comamonadaceae</taxon>
    </lineage>
</organism>
<dbReference type="RefSeq" id="WP_022771678.1">
    <property type="nucleotide sequence ID" value="NC_022576.1"/>
</dbReference>